<dbReference type="Proteomes" id="UP001458880">
    <property type="component" value="Unassembled WGS sequence"/>
</dbReference>
<name>A0AAW1IYJ4_POPJA</name>
<dbReference type="EMBL" id="JASPKY010000482">
    <property type="protein sequence ID" value="KAK9695401.1"/>
    <property type="molecule type" value="Genomic_DNA"/>
</dbReference>
<sequence length="75" mass="8980">MYNYAAMYGHQYPYGMTPQAYAQYAAQYYQYPMMNYAQYTQAFKPLDSVDKKDDDKKDQKASIFHSSETVWKYKI</sequence>
<keyword evidence="2" id="KW-1185">Reference proteome</keyword>
<evidence type="ECO:0000313" key="1">
    <source>
        <dbReference type="EMBL" id="KAK9695401.1"/>
    </source>
</evidence>
<accession>A0AAW1IYJ4</accession>
<protein>
    <submittedName>
        <fullName evidence="1">Uncharacterized protein</fullName>
    </submittedName>
</protein>
<evidence type="ECO:0000313" key="2">
    <source>
        <dbReference type="Proteomes" id="UP001458880"/>
    </source>
</evidence>
<proteinExistence type="predicted"/>
<organism evidence="1 2">
    <name type="scientific">Popillia japonica</name>
    <name type="common">Japanese beetle</name>
    <dbReference type="NCBI Taxonomy" id="7064"/>
    <lineage>
        <taxon>Eukaryota</taxon>
        <taxon>Metazoa</taxon>
        <taxon>Ecdysozoa</taxon>
        <taxon>Arthropoda</taxon>
        <taxon>Hexapoda</taxon>
        <taxon>Insecta</taxon>
        <taxon>Pterygota</taxon>
        <taxon>Neoptera</taxon>
        <taxon>Endopterygota</taxon>
        <taxon>Coleoptera</taxon>
        <taxon>Polyphaga</taxon>
        <taxon>Scarabaeiformia</taxon>
        <taxon>Scarabaeidae</taxon>
        <taxon>Rutelinae</taxon>
        <taxon>Popillia</taxon>
    </lineage>
</organism>
<reference evidence="1 2" key="1">
    <citation type="journal article" date="2024" name="BMC Genomics">
        <title>De novo assembly and annotation of Popillia japonica's genome with initial clues to its potential as an invasive pest.</title>
        <authorList>
            <person name="Cucini C."/>
            <person name="Boschi S."/>
            <person name="Funari R."/>
            <person name="Cardaioli E."/>
            <person name="Iannotti N."/>
            <person name="Marturano G."/>
            <person name="Paoli F."/>
            <person name="Bruttini M."/>
            <person name="Carapelli A."/>
            <person name="Frati F."/>
            <person name="Nardi F."/>
        </authorList>
    </citation>
    <scope>NUCLEOTIDE SEQUENCE [LARGE SCALE GENOMIC DNA]</scope>
    <source>
        <strain evidence="1">DMR45628</strain>
    </source>
</reference>
<comment type="caution">
    <text evidence="1">The sequence shown here is derived from an EMBL/GenBank/DDBJ whole genome shotgun (WGS) entry which is preliminary data.</text>
</comment>
<gene>
    <name evidence="1" type="ORF">QE152_g32603</name>
</gene>
<dbReference type="AlphaFoldDB" id="A0AAW1IYJ4"/>